<keyword evidence="3" id="KW-1185">Reference proteome</keyword>
<dbReference type="Gene3D" id="1.10.10.2840">
    <property type="entry name" value="PucR C-terminal helix-turn-helix domain"/>
    <property type="match status" value="1"/>
</dbReference>
<gene>
    <name evidence="2" type="ORF">FNL39_107117</name>
</gene>
<dbReference type="PANTHER" id="PTHR33744:SF17">
    <property type="entry name" value="CONSERVED PROTEIN"/>
    <property type="match status" value="1"/>
</dbReference>
<organism evidence="2 3">
    <name type="scientific">Nocardia caishijiensis</name>
    <dbReference type="NCBI Taxonomy" id="184756"/>
    <lineage>
        <taxon>Bacteria</taxon>
        <taxon>Bacillati</taxon>
        <taxon>Actinomycetota</taxon>
        <taxon>Actinomycetes</taxon>
        <taxon>Mycobacteriales</taxon>
        <taxon>Nocardiaceae</taxon>
        <taxon>Nocardia</taxon>
    </lineage>
</organism>
<dbReference type="InterPro" id="IPR042070">
    <property type="entry name" value="PucR_C-HTH_sf"/>
</dbReference>
<comment type="caution">
    <text evidence="2">The sequence shown here is derived from an EMBL/GenBank/DDBJ whole genome shotgun (WGS) entry which is preliminary data.</text>
</comment>
<dbReference type="InterPro" id="IPR025736">
    <property type="entry name" value="PucR_C-HTH_dom"/>
</dbReference>
<evidence type="ECO:0000259" key="1">
    <source>
        <dbReference type="Pfam" id="PF13556"/>
    </source>
</evidence>
<feature type="domain" description="PucR C-terminal helix-turn-helix" evidence="1">
    <location>
        <begin position="477"/>
        <end position="533"/>
    </location>
</feature>
<dbReference type="RefSeq" id="WP_067986064.1">
    <property type="nucleotide sequence ID" value="NZ_VMSD01000007.1"/>
</dbReference>
<name>A0ABQ6YJ31_9NOCA</name>
<dbReference type="InterPro" id="IPR051448">
    <property type="entry name" value="CdaR-like_regulators"/>
</dbReference>
<accession>A0ABQ6YJ31</accession>
<evidence type="ECO:0000313" key="2">
    <source>
        <dbReference type="EMBL" id="KAF0845516.1"/>
    </source>
</evidence>
<sequence>METTLGELLGALDHTVATLIDAPTGEGVVLRTVALAEPADLAEHLEAGGVLAEVYLLVGVDPEQTVRWLRGVGARPYARRPRLLMTKGADDSPEVRTAARAAGIALVRVHRHARWDQVFGLVRRVLTRAPGGRTEAGEPDLLAPDTDLFGLAQVVAAETGGMVSIEDPHSHVLAYSASDDAADQLRIRSILGREGPADYLRILREWGVFDRVRRTDEVVDIPDHPELDIRRRLVVGVRRGSDGTEDRLLGTIWLQEGHRPLRPDAARVLRGASAVAGRIIARALDAPSTEAVLVRRLFGAHGAGVDVPSVAAALRLPEAGPAAVIGFGALGPAAELAASSGLIRLHASAFRGDSVTEAIGDRVYVLLPSYHSEHGVGSWVRELVAQLEQARGLVARAAVAAPVAGLTAVASARAEVDRVLASPASADGSRVTTLAEARTAVLLTEILDLIRARPHLHDPRLAALDTYDHDHGADLRTSAHAYVRAHGEVSVAAAALRIHPNTLRYRLRRVESILGIDLTDPDDRLLLEIQLAAGPPRTPS</sequence>
<protein>
    <submittedName>
        <fullName evidence="2">PucR-like helix-turn-helix protein</fullName>
    </submittedName>
</protein>
<dbReference type="EMBL" id="VMSD01000007">
    <property type="protein sequence ID" value="KAF0845516.1"/>
    <property type="molecule type" value="Genomic_DNA"/>
</dbReference>
<reference evidence="2 3" key="1">
    <citation type="submission" date="2019-07" db="EMBL/GenBank/DDBJ databases">
        <title>Genomic Encyclopedia of Type Strains, Phase IV (KMG-IV): sequencing the most valuable type-strain genomes for metagenomic binning, comparative biology and taxonomic classification.</title>
        <authorList>
            <person name="Goeker M."/>
        </authorList>
    </citation>
    <scope>NUCLEOTIDE SEQUENCE [LARGE SCALE GENOMIC DNA]</scope>
    <source>
        <strain evidence="2 3">DSM 44831</strain>
    </source>
</reference>
<dbReference type="Proteomes" id="UP000798951">
    <property type="component" value="Unassembled WGS sequence"/>
</dbReference>
<evidence type="ECO:0000313" key="3">
    <source>
        <dbReference type="Proteomes" id="UP000798951"/>
    </source>
</evidence>
<dbReference type="Pfam" id="PF13556">
    <property type="entry name" value="HTH_30"/>
    <property type="match status" value="1"/>
</dbReference>
<dbReference type="PANTHER" id="PTHR33744">
    <property type="entry name" value="CARBOHYDRATE DIACID REGULATOR"/>
    <property type="match status" value="1"/>
</dbReference>
<proteinExistence type="predicted"/>